<keyword evidence="5 12" id="KW-0812">Transmembrane</keyword>
<keyword evidence="3 12" id="KW-1134">Transmembrane beta strand</keyword>
<dbReference type="GO" id="GO:0009279">
    <property type="term" value="C:cell outer membrane"/>
    <property type="evidence" value="ECO:0007669"/>
    <property type="project" value="UniProtKB-SubCell"/>
</dbReference>
<evidence type="ECO:0000313" key="16">
    <source>
        <dbReference type="Proteomes" id="UP000266327"/>
    </source>
</evidence>
<dbReference type="RefSeq" id="WP_119785125.1">
    <property type="nucleotide sequence ID" value="NZ_QYUQ01000002.1"/>
</dbReference>
<dbReference type="PROSITE" id="PS01156">
    <property type="entry name" value="TONB_DEPENDENT_REC_2"/>
    <property type="match status" value="1"/>
</dbReference>
<evidence type="ECO:0000313" key="15">
    <source>
        <dbReference type="EMBL" id="RJG01668.1"/>
    </source>
</evidence>
<evidence type="ECO:0000256" key="6">
    <source>
        <dbReference type="ARBA" id="ARBA00022729"/>
    </source>
</evidence>
<evidence type="ECO:0000256" key="13">
    <source>
        <dbReference type="PROSITE-ProRule" id="PRU10144"/>
    </source>
</evidence>
<dbReference type="AlphaFoldDB" id="A0A3A3FZN9"/>
<reference evidence="16" key="1">
    <citation type="submission" date="2018-09" db="EMBL/GenBank/DDBJ databases">
        <authorList>
            <person name="Zhu H."/>
        </authorList>
    </citation>
    <scope>NUCLEOTIDE SEQUENCE [LARGE SCALE GENOMIC DNA]</scope>
    <source>
        <strain evidence="16">K1S02-23</strain>
    </source>
</reference>
<evidence type="ECO:0000256" key="2">
    <source>
        <dbReference type="ARBA" id="ARBA00022448"/>
    </source>
</evidence>
<dbReference type="Proteomes" id="UP000266327">
    <property type="component" value="Unassembled WGS sequence"/>
</dbReference>
<evidence type="ECO:0000256" key="9">
    <source>
        <dbReference type="ARBA" id="ARBA00023077"/>
    </source>
</evidence>
<proteinExistence type="inferred from homology"/>
<dbReference type="InterPro" id="IPR039426">
    <property type="entry name" value="TonB-dep_rcpt-like"/>
</dbReference>
<comment type="similarity">
    <text evidence="12">Belongs to the TonB-dependent receptor family.</text>
</comment>
<evidence type="ECO:0000256" key="7">
    <source>
        <dbReference type="ARBA" id="ARBA00023004"/>
    </source>
</evidence>
<evidence type="ECO:0000256" key="3">
    <source>
        <dbReference type="ARBA" id="ARBA00022452"/>
    </source>
</evidence>
<dbReference type="PANTHER" id="PTHR32552">
    <property type="entry name" value="FERRICHROME IRON RECEPTOR-RELATED"/>
    <property type="match status" value="1"/>
</dbReference>
<sequence>MYQPSSNQSYYASYSKSFQPSAEAFPLAANNEQIAPEETTNHEIGAKLDFFNGQVSSTASLFRIERRNIKSIDPATNRLIPIGVQRTDGLELTLAGDLTGGWKIWSGYAYLDAKITESIARDAGQPLQSKQPSLTPRHSANLWLTKTFANGYRAGAGVNYVADRFANPGNTVTLPGYTTIDAMLGYQAQKFELQLNLNNLLDRKYIVSGHGTSPNLNLPGAPRNAQLTARVKF</sequence>
<evidence type="ECO:0000259" key="14">
    <source>
        <dbReference type="Pfam" id="PF00593"/>
    </source>
</evidence>
<dbReference type="PROSITE" id="PS52016">
    <property type="entry name" value="TONB_DEPENDENT_REC_3"/>
    <property type="match status" value="1"/>
</dbReference>
<keyword evidence="4" id="KW-0410">Iron transport</keyword>
<keyword evidence="9" id="KW-0798">TonB box</keyword>
<evidence type="ECO:0000256" key="10">
    <source>
        <dbReference type="ARBA" id="ARBA00023136"/>
    </source>
</evidence>
<keyword evidence="8" id="KW-0406">Ion transport</keyword>
<evidence type="ECO:0000256" key="5">
    <source>
        <dbReference type="ARBA" id="ARBA00022692"/>
    </source>
</evidence>
<dbReference type="InterPro" id="IPR036942">
    <property type="entry name" value="Beta-barrel_TonB_sf"/>
</dbReference>
<comment type="caution">
    <text evidence="15">The sequence shown here is derived from an EMBL/GenBank/DDBJ whole genome shotgun (WGS) entry which is preliminary data.</text>
</comment>
<keyword evidence="6" id="KW-0732">Signal</keyword>
<keyword evidence="10 12" id="KW-0472">Membrane</keyword>
<keyword evidence="11 12" id="KW-0998">Cell outer membrane</keyword>
<protein>
    <submittedName>
        <fullName evidence="15">TonB-dependent receptor</fullName>
    </submittedName>
</protein>
<name>A0A3A3FZN9_9BURK</name>
<dbReference type="InterPro" id="IPR010917">
    <property type="entry name" value="TonB_rcpt_CS"/>
</dbReference>
<evidence type="ECO:0000256" key="1">
    <source>
        <dbReference type="ARBA" id="ARBA00004571"/>
    </source>
</evidence>
<evidence type="ECO:0000256" key="12">
    <source>
        <dbReference type="PROSITE-ProRule" id="PRU01360"/>
    </source>
</evidence>
<evidence type="ECO:0000256" key="4">
    <source>
        <dbReference type="ARBA" id="ARBA00022496"/>
    </source>
</evidence>
<feature type="short sequence motif" description="TonB C-terminal box" evidence="13">
    <location>
        <begin position="216"/>
        <end position="233"/>
    </location>
</feature>
<dbReference type="Gene3D" id="2.40.170.20">
    <property type="entry name" value="TonB-dependent receptor, beta-barrel domain"/>
    <property type="match status" value="1"/>
</dbReference>
<dbReference type="InterPro" id="IPR000531">
    <property type="entry name" value="Beta-barrel_TonB"/>
</dbReference>
<organism evidence="15 16">
    <name type="scientific">Noviherbaspirillum sedimenti</name>
    <dbReference type="NCBI Taxonomy" id="2320865"/>
    <lineage>
        <taxon>Bacteria</taxon>
        <taxon>Pseudomonadati</taxon>
        <taxon>Pseudomonadota</taxon>
        <taxon>Betaproteobacteria</taxon>
        <taxon>Burkholderiales</taxon>
        <taxon>Oxalobacteraceae</taxon>
        <taxon>Noviherbaspirillum</taxon>
    </lineage>
</organism>
<feature type="domain" description="TonB-dependent receptor-like beta-barrel" evidence="14">
    <location>
        <begin position="2"/>
        <end position="200"/>
    </location>
</feature>
<evidence type="ECO:0000256" key="8">
    <source>
        <dbReference type="ARBA" id="ARBA00023065"/>
    </source>
</evidence>
<evidence type="ECO:0000256" key="11">
    <source>
        <dbReference type="ARBA" id="ARBA00023237"/>
    </source>
</evidence>
<gene>
    <name evidence="15" type="ORF">D3878_08780</name>
</gene>
<keyword evidence="7" id="KW-0408">Iron</keyword>
<accession>A0A3A3FZN9</accession>
<dbReference type="Pfam" id="PF00593">
    <property type="entry name" value="TonB_dep_Rec_b-barrel"/>
    <property type="match status" value="1"/>
</dbReference>
<dbReference type="SUPFAM" id="SSF56935">
    <property type="entry name" value="Porins"/>
    <property type="match status" value="1"/>
</dbReference>
<keyword evidence="16" id="KW-1185">Reference proteome</keyword>
<dbReference type="PANTHER" id="PTHR32552:SF68">
    <property type="entry name" value="FERRICHROME OUTER MEMBRANE TRANSPORTER_PHAGE RECEPTOR"/>
    <property type="match status" value="1"/>
</dbReference>
<dbReference type="GO" id="GO:0015344">
    <property type="term" value="F:siderophore uptake transmembrane transporter activity"/>
    <property type="evidence" value="ECO:0007669"/>
    <property type="project" value="TreeGrafter"/>
</dbReference>
<comment type="subcellular location">
    <subcellularLocation>
        <location evidence="1 12">Cell outer membrane</location>
        <topology evidence="1 12">Multi-pass membrane protein</topology>
    </subcellularLocation>
</comment>
<keyword evidence="2 12" id="KW-0813">Transport</keyword>
<dbReference type="EMBL" id="QYUQ01000002">
    <property type="protein sequence ID" value="RJG01668.1"/>
    <property type="molecule type" value="Genomic_DNA"/>
</dbReference>
<keyword evidence="15" id="KW-0675">Receptor</keyword>
<dbReference type="OrthoDB" id="9790771at2"/>